<dbReference type="EMBL" id="JACNJZ010000101">
    <property type="protein sequence ID" value="MBC8317734.1"/>
    <property type="molecule type" value="Genomic_DNA"/>
</dbReference>
<evidence type="ECO:0000256" key="3">
    <source>
        <dbReference type="ARBA" id="ARBA00004921"/>
    </source>
</evidence>
<dbReference type="PANTHER" id="PTHR31209">
    <property type="entry name" value="COFACTOR-INDEPENDENT PHOSPHOGLYCERATE MUTASE"/>
    <property type="match status" value="1"/>
</dbReference>
<evidence type="ECO:0000256" key="1">
    <source>
        <dbReference type="ARBA" id="ARBA00000370"/>
    </source>
</evidence>
<evidence type="ECO:0000313" key="7">
    <source>
        <dbReference type="EMBL" id="MBC8317734.1"/>
    </source>
</evidence>
<evidence type="ECO:0000256" key="2">
    <source>
        <dbReference type="ARBA" id="ARBA00002315"/>
    </source>
</evidence>
<keyword evidence="5" id="KW-0324">Glycolysis</keyword>
<dbReference type="PANTHER" id="PTHR31209:SF0">
    <property type="entry name" value="METALLOENZYME DOMAIN-CONTAINING PROTEIN"/>
    <property type="match status" value="1"/>
</dbReference>
<dbReference type="NCBIfam" id="TIGR00306">
    <property type="entry name" value="apgM"/>
    <property type="match status" value="1"/>
</dbReference>
<dbReference type="Proteomes" id="UP000614424">
    <property type="component" value="Unassembled WGS sequence"/>
</dbReference>
<feature type="domain" description="Metalloenzyme" evidence="6">
    <location>
        <begin position="13"/>
        <end position="408"/>
    </location>
</feature>
<dbReference type="SUPFAM" id="SSF53649">
    <property type="entry name" value="Alkaline phosphatase-like"/>
    <property type="match status" value="1"/>
</dbReference>
<keyword evidence="7" id="KW-0413">Isomerase</keyword>
<evidence type="ECO:0000256" key="4">
    <source>
        <dbReference type="ARBA" id="ARBA00005524"/>
    </source>
</evidence>
<dbReference type="Pfam" id="PF01676">
    <property type="entry name" value="Metalloenzyme"/>
    <property type="match status" value="1"/>
</dbReference>
<organism evidence="7 8">
    <name type="scientific">Candidatus Desulfobia pelagia</name>
    <dbReference type="NCBI Taxonomy" id="2841692"/>
    <lineage>
        <taxon>Bacteria</taxon>
        <taxon>Pseudomonadati</taxon>
        <taxon>Thermodesulfobacteriota</taxon>
        <taxon>Desulfobulbia</taxon>
        <taxon>Desulfobulbales</taxon>
        <taxon>Desulfobulbaceae</taxon>
        <taxon>Candidatus Desulfobia</taxon>
    </lineage>
</organism>
<comment type="similarity">
    <text evidence="4">Belongs to the BPG-independent phosphoglycerate mutase family. A-PGAM subfamily.</text>
</comment>
<proteinExistence type="inferred from homology"/>
<dbReference type="Pfam" id="PF10143">
    <property type="entry name" value="PhosphMutase"/>
    <property type="match status" value="1"/>
</dbReference>
<dbReference type="GO" id="GO:0006096">
    <property type="term" value="P:glycolytic process"/>
    <property type="evidence" value="ECO:0007669"/>
    <property type="project" value="UniProtKB-KW"/>
</dbReference>
<comment type="caution">
    <text evidence="7">The sequence shown here is derived from an EMBL/GenBank/DDBJ whole genome shotgun (WGS) entry which is preliminary data.</text>
</comment>
<comment type="pathway">
    <text evidence="3">Carbohydrate degradation.</text>
</comment>
<dbReference type="PIRSF" id="PIRSF006392">
    <property type="entry name" value="IPGAM_arch"/>
    <property type="match status" value="1"/>
</dbReference>
<dbReference type="Gene3D" id="3.40.720.10">
    <property type="entry name" value="Alkaline Phosphatase, subunit A"/>
    <property type="match status" value="2"/>
</dbReference>
<name>A0A8J6TC42_9BACT</name>
<dbReference type="EC" id="5.4.2.12" evidence="7"/>
<accession>A0A8J6TC42</accession>
<comment type="catalytic activity">
    <reaction evidence="1">
        <text>(2R)-2-phosphoglycerate = (2R)-3-phosphoglycerate</text>
        <dbReference type="Rhea" id="RHEA:15901"/>
        <dbReference type="ChEBI" id="CHEBI:58272"/>
        <dbReference type="ChEBI" id="CHEBI:58289"/>
        <dbReference type="EC" id="5.4.2.12"/>
    </reaction>
</comment>
<dbReference type="InterPro" id="IPR017850">
    <property type="entry name" value="Alkaline_phosphatase_core_sf"/>
</dbReference>
<sequence length="443" mass="48658">MKRKLKGTKPVPKRCILLLLDGLGDRSYKVLENKTPLQAAHTPHLDLLAQKGANGLFHCNQYGLALPSENAHFAIFGYDEEFPGRGLLEALGAGMTVAPGEIPMLAHFVSLEEREKTLFLAKDRPETEGEEAVIFTRAVVSYESEGITFSYTQTKRLDGIVTMGGGASPAVTDSDCFVEGEPLIDVLPLKASEDRDLAARTARALKSYLVWCYETLCSHPLNAARKQRGAFPVNGVVTQRPGVMNHVESFADRWGLRAASVSSGLMYWGLGRFLGMDVHKVKDSDDPGEDLFARLQMALHQKDDYEFIHIHTKTPDAAAHTKDPFNKMKAIESLDKGVGKIIDILDDDTILVVTGDHSTPSSGPLVHSGEPVPIAVVGSGVRVDRVSSFDEVSCAGGALGQLRHGDFMYCVLNWLDRAKLQGLMDCPEDRPYWPGRRKPFRLD</sequence>
<evidence type="ECO:0000313" key="8">
    <source>
        <dbReference type="Proteomes" id="UP000614424"/>
    </source>
</evidence>
<comment type="function">
    <text evidence="2">Catalyzes the interconversion of 2-phosphoglycerate and 3-phosphoglycerate.</text>
</comment>
<gene>
    <name evidence="7" type="primary">apgM</name>
    <name evidence="7" type="ORF">H8E41_07485</name>
</gene>
<reference evidence="7 8" key="1">
    <citation type="submission" date="2020-08" db="EMBL/GenBank/DDBJ databases">
        <title>Bridging the membrane lipid divide: bacteria of the FCB group superphylum have the potential to synthesize archaeal ether lipids.</title>
        <authorList>
            <person name="Villanueva L."/>
            <person name="Von Meijenfeldt F.A.B."/>
            <person name="Westbye A.B."/>
            <person name="Yadav S."/>
            <person name="Hopmans E.C."/>
            <person name="Dutilh B.E."/>
            <person name="Sinninghe Damste J.S."/>
        </authorList>
    </citation>
    <scope>NUCLEOTIDE SEQUENCE [LARGE SCALE GENOMIC DNA]</scope>
    <source>
        <strain evidence="7">NIOZ-UU47</strain>
    </source>
</reference>
<evidence type="ECO:0000259" key="6">
    <source>
        <dbReference type="Pfam" id="PF01676"/>
    </source>
</evidence>
<dbReference type="GO" id="GO:0046872">
    <property type="term" value="F:metal ion binding"/>
    <property type="evidence" value="ECO:0007669"/>
    <property type="project" value="InterPro"/>
</dbReference>
<dbReference type="AlphaFoldDB" id="A0A8J6TC42"/>
<evidence type="ECO:0000256" key="5">
    <source>
        <dbReference type="ARBA" id="ARBA00023152"/>
    </source>
</evidence>
<dbReference type="CDD" id="cd16011">
    <property type="entry name" value="iPGM_like"/>
    <property type="match status" value="1"/>
</dbReference>
<protein>
    <submittedName>
        <fullName evidence="7">2,3-bisphosphoglycerate-independent phosphoglycerate mutase</fullName>
        <ecNumber evidence="7">5.4.2.12</ecNumber>
    </submittedName>
</protein>
<dbReference type="GO" id="GO:0004619">
    <property type="term" value="F:phosphoglycerate mutase activity"/>
    <property type="evidence" value="ECO:0007669"/>
    <property type="project" value="UniProtKB-EC"/>
</dbReference>
<dbReference type="InterPro" id="IPR006124">
    <property type="entry name" value="Metalloenzyme"/>
</dbReference>
<dbReference type="InterPro" id="IPR004456">
    <property type="entry name" value="Pglycerate_mutase_ApgM"/>
</dbReference>